<dbReference type="PANTHER" id="PTHR46641">
    <property type="entry name" value="FMRFAMIDE RECEPTOR-RELATED"/>
    <property type="match status" value="1"/>
</dbReference>
<proteinExistence type="inferred from homology"/>
<feature type="transmembrane region" description="Helical" evidence="7">
    <location>
        <begin position="417"/>
        <end position="440"/>
    </location>
</feature>
<feature type="region of interest" description="Disordered" evidence="6">
    <location>
        <begin position="319"/>
        <end position="339"/>
    </location>
</feature>
<reference evidence="10" key="1">
    <citation type="submission" date="2025-08" db="UniProtKB">
        <authorList>
            <consortium name="RefSeq"/>
        </authorList>
    </citation>
    <scope>IDENTIFICATION</scope>
</reference>
<feature type="transmembrane region" description="Helical" evidence="7">
    <location>
        <begin position="376"/>
        <end position="397"/>
    </location>
</feature>
<keyword evidence="3 7" id="KW-1133">Transmembrane helix</keyword>
<dbReference type="CDD" id="cd14978">
    <property type="entry name" value="7tmA_FMRFamide_R-like"/>
    <property type="match status" value="1"/>
</dbReference>
<dbReference type="GO" id="GO:0004930">
    <property type="term" value="F:G protein-coupled receptor activity"/>
    <property type="evidence" value="ECO:0007669"/>
    <property type="project" value="UniProtKB-KW"/>
</dbReference>
<dbReference type="OMA" id="CCEERRS"/>
<keyword evidence="5" id="KW-0807">Transducer</keyword>
<evidence type="ECO:0000256" key="3">
    <source>
        <dbReference type="ARBA" id="ARBA00022989"/>
    </source>
</evidence>
<feature type="transmembrane region" description="Helical" evidence="7">
    <location>
        <begin position="160"/>
        <end position="180"/>
    </location>
</feature>
<organism evidence="9 10">
    <name type="scientific">Biomphalaria glabrata</name>
    <name type="common">Bloodfluke planorb</name>
    <name type="synonym">Freshwater snail</name>
    <dbReference type="NCBI Taxonomy" id="6526"/>
    <lineage>
        <taxon>Eukaryota</taxon>
        <taxon>Metazoa</taxon>
        <taxon>Spiralia</taxon>
        <taxon>Lophotrochozoa</taxon>
        <taxon>Mollusca</taxon>
        <taxon>Gastropoda</taxon>
        <taxon>Heterobranchia</taxon>
        <taxon>Euthyneura</taxon>
        <taxon>Panpulmonata</taxon>
        <taxon>Hygrophila</taxon>
        <taxon>Lymnaeoidea</taxon>
        <taxon>Planorbidae</taxon>
        <taxon>Biomphalaria</taxon>
    </lineage>
</organism>
<feature type="compositionally biased region" description="Polar residues" evidence="6">
    <location>
        <begin position="328"/>
        <end position="339"/>
    </location>
</feature>
<dbReference type="PROSITE" id="PS50262">
    <property type="entry name" value="G_PROTEIN_RECEP_F1_2"/>
    <property type="match status" value="1"/>
</dbReference>
<evidence type="ECO:0000256" key="1">
    <source>
        <dbReference type="ARBA" id="ARBA00004370"/>
    </source>
</evidence>
<keyword evidence="4 7" id="KW-0472">Membrane</keyword>
<sequence>MNCINDTNLENDTDPDIHSLDSVANVSSASKLVNYYITDVAMPATCALGILGNLLSLMVLTTEKLHRTLSKMEISAHIGLTALAVSDFLFCLLVLIVTQVPPKKHYEVGDPVIFFHLMSNGLITIFIISSTWLIVVMAAERYIAVCHPLQARKLISLRRTRASIILVFLICTLATIPIFLESTIEEGCAQGRSVRRLQDRDEDASRPLQRLVWSIFFDFIPCAALIYFNLCLIIQIRRAKQLRDQMTPRHSVLRYSTSNPKEGKPKQKPAHEVNGERSFHQQKKRDRNALLETHPAPNEASVIEMTNGASKYVKYVTNKPRDSKSSHGNESQGNESTQNELRDLHHIAKPSRPYQSPSSSKRLTDSIVRKRPSDNALNSVTATLVAVILLFLLLVSPSELLKFSVEHTSADETQKRIVMSVTNFMQVLNFSLNFVLYCAVNKTFRHTLYGLICCCWLTLRR</sequence>
<evidence type="ECO:0000256" key="6">
    <source>
        <dbReference type="SAM" id="MobiDB-lite"/>
    </source>
</evidence>
<name>A0A9W3AUF0_BIOGL</name>
<evidence type="ECO:0000256" key="4">
    <source>
        <dbReference type="ARBA" id="ARBA00023136"/>
    </source>
</evidence>
<evidence type="ECO:0000256" key="2">
    <source>
        <dbReference type="ARBA" id="ARBA00022692"/>
    </source>
</evidence>
<evidence type="ECO:0000259" key="8">
    <source>
        <dbReference type="PROSITE" id="PS50262"/>
    </source>
</evidence>
<dbReference type="InterPro" id="IPR017452">
    <property type="entry name" value="GPCR_Rhodpsn_7TM"/>
</dbReference>
<accession>A0A9W3AUF0</accession>
<protein>
    <submittedName>
        <fullName evidence="10">G-protein coupled receptor 84-like</fullName>
    </submittedName>
</protein>
<keyword evidence="2 5" id="KW-0812">Transmembrane</keyword>
<comment type="subcellular location">
    <subcellularLocation>
        <location evidence="1">Membrane</location>
    </subcellularLocation>
</comment>
<keyword evidence="9" id="KW-1185">Reference proteome</keyword>
<dbReference type="AlphaFoldDB" id="A0A9W3AUF0"/>
<keyword evidence="5" id="KW-0297">G-protein coupled receptor</keyword>
<dbReference type="RefSeq" id="XP_055890861.1">
    <property type="nucleotide sequence ID" value="XM_056034886.1"/>
</dbReference>
<evidence type="ECO:0000256" key="7">
    <source>
        <dbReference type="SAM" id="Phobius"/>
    </source>
</evidence>
<dbReference type="Gene3D" id="1.20.1070.10">
    <property type="entry name" value="Rhodopsin 7-helix transmembrane proteins"/>
    <property type="match status" value="2"/>
</dbReference>
<feature type="region of interest" description="Disordered" evidence="6">
    <location>
        <begin position="247"/>
        <end position="303"/>
    </location>
</feature>
<comment type="similarity">
    <text evidence="5">Belongs to the G-protein coupled receptor 1 family.</text>
</comment>
<dbReference type="GO" id="GO:0016020">
    <property type="term" value="C:membrane"/>
    <property type="evidence" value="ECO:0007669"/>
    <property type="project" value="UniProtKB-SubCell"/>
</dbReference>
<dbReference type="Pfam" id="PF00001">
    <property type="entry name" value="7tm_1"/>
    <property type="match status" value="1"/>
</dbReference>
<evidence type="ECO:0000313" key="10">
    <source>
        <dbReference type="RefSeq" id="XP_055890861.1"/>
    </source>
</evidence>
<gene>
    <name evidence="10" type="primary">LOC106055090</name>
</gene>
<feature type="compositionally biased region" description="Basic and acidic residues" evidence="6">
    <location>
        <begin position="261"/>
        <end position="279"/>
    </location>
</feature>
<dbReference type="InterPro" id="IPR000276">
    <property type="entry name" value="GPCR_Rhodpsn"/>
</dbReference>
<dbReference type="PANTHER" id="PTHR46641:SF2">
    <property type="entry name" value="FMRFAMIDE RECEPTOR"/>
    <property type="match status" value="1"/>
</dbReference>
<evidence type="ECO:0000313" key="9">
    <source>
        <dbReference type="Proteomes" id="UP001165740"/>
    </source>
</evidence>
<feature type="transmembrane region" description="Helical" evidence="7">
    <location>
        <begin position="40"/>
        <end position="62"/>
    </location>
</feature>
<dbReference type="Proteomes" id="UP001165740">
    <property type="component" value="Chromosome 7"/>
</dbReference>
<dbReference type="PRINTS" id="PR00237">
    <property type="entry name" value="GPCRRHODOPSN"/>
</dbReference>
<dbReference type="PROSITE" id="PS00237">
    <property type="entry name" value="G_PROTEIN_RECEP_F1_1"/>
    <property type="match status" value="1"/>
</dbReference>
<dbReference type="OrthoDB" id="5864054at2759"/>
<dbReference type="GeneID" id="106055090"/>
<feature type="transmembrane region" description="Helical" evidence="7">
    <location>
        <begin position="211"/>
        <end position="236"/>
    </location>
</feature>
<evidence type="ECO:0000256" key="5">
    <source>
        <dbReference type="RuleBase" id="RU000688"/>
    </source>
</evidence>
<keyword evidence="5" id="KW-0675">Receptor</keyword>
<feature type="transmembrane region" description="Helical" evidence="7">
    <location>
        <begin position="74"/>
        <end position="97"/>
    </location>
</feature>
<feature type="domain" description="G-protein coupled receptors family 1 profile" evidence="8">
    <location>
        <begin position="52"/>
        <end position="437"/>
    </location>
</feature>
<feature type="transmembrane region" description="Helical" evidence="7">
    <location>
        <begin position="117"/>
        <end position="139"/>
    </location>
</feature>
<dbReference type="InterPro" id="IPR052954">
    <property type="entry name" value="GPCR-Ligand_Int"/>
</dbReference>
<dbReference type="SUPFAM" id="SSF81321">
    <property type="entry name" value="Family A G protein-coupled receptor-like"/>
    <property type="match status" value="1"/>
</dbReference>